<evidence type="ECO:0000256" key="1">
    <source>
        <dbReference type="SAM" id="Phobius"/>
    </source>
</evidence>
<keyword evidence="1" id="KW-0472">Membrane</keyword>
<reference evidence="2 3" key="1">
    <citation type="submission" date="2020-02" db="EMBL/GenBank/DDBJ databases">
        <title>Out from the shadows clarifying the taxonomy of the family Cryomorphaceae and related taxa by utilizing the GTDB taxonomic framework.</title>
        <authorList>
            <person name="Bowman J.P."/>
        </authorList>
    </citation>
    <scope>NUCLEOTIDE SEQUENCE [LARGE SCALE GENOMIC DNA]</scope>
    <source>
        <strain evidence="2 3">QSSC 1-22</strain>
    </source>
</reference>
<proteinExistence type="predicted"/>
<dbReference type="EMBL" id="JAAGVY010000002">
    <property type="protein sequence ID" value="NEN22352.1"/>
    <property type="molecule type" value="Genomic_DNA"/>
</dbReference>
<feature type="transmembrane region" description="Helical" evidence="1">
    <location>
        <begin position="6"/>
        <end position="29"/>
    </location>
</feature>
<comment type="caution">
    <text evidence="2">The sequence shown here is derived from an EMBL/GenBank/DDBJ whole genome shotgun (WGS) entry which is preliminary data.</text>
</comment>
<sequence length="57" mass="6442">MSTPSVLFIMIGSALMFVGLVIMAFEVVWESMCLDGSVLKNRLIIWAVRIRHEVDCL</sequence>
<name>A0A7K3WNB0_9FLAO</name>
<accession>A0A7K3WNB0</accession>
<dbReference type="AlphaFoldDB" id="A0A7K3WNB0"/>
<evidence type="ECO:0000313" key="3">
    <source>
        <dbReference type="Proteomes" id="UP000486602"/>
    </source>
</evidence>
<keyword evidence="1" id="KW-0812">Transmembrane</keyword>
<evidence type="ECO:0000313" key="2">
    <source>
        <dbReference type="EMBL" id="NEN22352.1"/>
    </source>
</evidence>
<keyword evidence="1" id="KW-1133">Transmembrane helix</keyword>
<dbReference type="Proteomes" id="UP000486602">
    <property type="component" value="Unassembled WGS sequence"/>
</dbReference>
<keyword evidence="3" id="KW-1185">Reference proteome</keyword>
<dbReference type="RefSeq" id="WP_163283058.1">
    <property type="nucleotide sequence ID" value="NZ_JAAGVY010000002.1"/>
</dbReference>
<gene>
    <name evidence="2" type="ORF">G3O08_02405</name>
</gene>
<organism evidence="2 3">
    <name type="scientific">Cryomorpha ignava</name>
    <dbReference type="NCBI Taxonomy" id="101383"/>
    <lineage>
        <taxon>Bacteria</taxon>
        <taxon>Pseudomonadati</taxon>
        <taxon>Bacteroidota</taxon>
        <taxon>Flavobacteriia</taxon>
        <taxon>Flavobacteriales</taxon>
        <taxon>Cryomorphaceae</taxon>
        <taxon>Cryomorpha</taxon>
    </lineage>
</organism>
<protein>
    <submittedName>
        <fullName evidence="2">Uncharacterized protein</fullName>
    </submittedName>
</protein>